<organism evidence="2 3">
    <name type="scientific">Cannabis sativa</name>
    <name type="common">Hemp</name>
    <name type="synonym">Marijuana</name>
    <dbReference type="NCBI Taxonomy" id="3483"/>
    <lineage>
        <taxon>Eukaryota</taxon>
        <taxon>Viridiplantae</taxon>
        <taxon>Streptophyta</taxon>
        <taxon>Embryophyta</taxon>
        <taxon>Tracheophyta</taxon>
        <taxon>Spermatophyta</taxon>
        <taxon>Magnoliopsida</taxon>
        <taxon>eudicotyledons</taxon>
        <taxon>Gunneridae</taxon>
        <taxon>Pentapetalae</taxon>
        <taxon>rosids</taxon>
        <taxon>fabids</taxon>
        <taxon>Rosales</taxon>
        <taxon>Cannabaceae</taxon>
        <taxon>Cannabis</taxon>
    </lineage>
</organism>
<dbReference type="Proteomes" id="UP000596661">
    <property type="component" value="Chromosome 8"/>
</dbReference>
<feature type="compositionally biased region" description="Basic and acidic residues" evidence="1">
    <location>
        <begin position="58"/>
        <end position="72"/>
    </location>
</feature>
<sequence>MATGVGRSSNLRSGCVWDLILGLASDVGAYGNATEDAKGSRRRSLGRRSELGKMGGVDNRRGIGKEEEKQIN</sequence>
<evidence type="ECO:0000313" key="2">
    <source>
        <dbReference type="EnsemblPlants" id="cds.evm.model.08.1114"/>
    </source>
</evidence>
<dbReference type="Gramene" id="evm.model.08.1114">
    <property type="protein sequence ID" value="cds.evm.model.08.1114"/>
    <property type="gene ID" value="evm.TU.08.1114"/>
</dbReference>
<protein>
    <submittedName>
        <fullName evidence="2">Uncharacterized protein</fullName>
    </submittedName>
</protein>
<dbReference type="EMBL" id="UZAU01000700">
    <property type="status" value="NOT_ANNOTATED_CDS"/>
    <property type="molecule type" value="Genomic_DNA"/>
</dbReference>
<dbReference type="EnsemblPlants" id="evm.model.08.1114">
    <property type="protein sequence ID" value="cds.evm.model.08.1114"/>
    <property type="gene ID" value="evm.TU.08.1114"/>
</dbReference>
<proteinExistence type="predicted"/>
<reference evidence="2" key="1">
    <citation type="submission" date="2018-11" db="EMBL/GenBank/DDBJ databases">
        <authorList>
            <person name="Grassa J C."/>
        </authorList>
    </citation>
    <scope>NUCLEOTIDE SEQUENCE [LARGE SCALE GENOMIC DNA]</scope>
</reference>
<name>A0A803Q7N3_CANSA</name>
<evidence type="ECO:0000313" key="3">
    <source>
        <dbReference type="Proteomes" id="UP000596661"/>
    </source>
</evidence>
<reference evidence="2" key="2">
    <citation type="submission" date="2021-03" db="UniProtKB">
        <authorList>
            <consortium name="EnsemblPlants"/>
        </authorList>
    </citation>
    <scope>IDENTIFICATION</scope>
</reference>
<dbReference type="AlphaFoldDB" id="A0A803Q7N3"/>
<feature type="region of interest" description="Disordered" evidence="1">
    <location>
        <begin position="30"/>
        <end position="72"/>
    </location>
</feature>
<evidence type="ECO:0000256" key="1">
    <source>
        <dbReference type="SAM" id="MobiDB-lite"/>
    </source>
</evidence>
<keyword evidence="3" id="KW-1185">Reference proteome</keyword>
<accession>A0A803Q7N3</accession>